<evidence type="ECO:0000313" key="3">
    <source>
        <dbReference type="Proteomes" id="UP000199180"/>
    </source>
</evidence>
<dbReference type="Pfam" id="PF13403">
    <property type="entry name" value="Hint_2"/>
    <property type="match status" value="1"/>
</dbReference>
<dbReference type="SUPFAM" id="SSF51294">
    <property type="entry name" value="Hedgehog/intein (Hint) domain"/>
    <property type="match status" value="1"/>
</dbReference>
<dbReference type="EMBL" id="FOHO01000008">
    <property type="protein sequence ID" value="SET68488.1"/>
    <property type="molecule type" value="Genomic_DNA"/>
</dbReference>
<name>A0A1I0GEA0_9RHOB</name>
<gene>
    <name evidence="2" type="ORF">SAMN04489858_10860</name>
</gene>
<dbReference type="RefSeq" id="WP_090735189.1">
    <property type="nucleotide sequence ID" value="NZ_FOHO01000008.1"/>
</dbReference>
<dbReference type="AlphaFoldDB" id="A0A1I0GEA0"/>
<reference evidence="2 3" key="1">
    <citation type="submission" date="2016-10" db="EMBL/GenBank/DDBJ databases">
        <authorList>
            <person name="de Groot N.N."/>
        </authorList>
    </citation>
    <scope>NUCLEOTIDE SEQUENCE [LARGE SCALE GENOMIC DNA]</scope>
    <source>
        <strain evidence="2 3">DSM 17862</strain>
    </source>
</reference>
<feature type="domain" description="Hedgehog/Intein (Hint)" evidence="1">
    <location>
        <begin position="144"/>
        <end position="288"/>
    </location>
</feature>
<organism evidence="2 3">
    <name type="scientific">Paracoccus homiensis</name>
    <dbReference type="NCBI Taxonomy" id="364199"/>
    <lineage>
        <taxon>Bacteria</taxon>
        <taxon>Pseudomonadati</taxon>
        <taxon>Pseudomonadota</taxon>
        <taxon>Alphaproteobacteria</taxon>
        <taxon>Rhodobacterales</taxon>
        <taxon>Paracoccaceae</taxon>
        <taxon>Paracoccus</taxon>
    </lineage>
</organism>
<dbReference type="STRING" id="364199.SAMN04489858_10860"/>
<dbReference type="InterPro" id="IPR036844">
    <property type="entry name" value="Hint_dom_sf"/>
</dbReference>
<evidence type="ECO:0000259" key="1">
    <source>
        <dbReference type="Pfam" id="PF13403"/>
    </source>
</evidence>
<dbReference type="InterPro" id="IPR028992">
    <property type="entry name" value="Hedgehog/Intein_dom"/>
</dbReference>
<evidence type="ECO:0000313" key="2">
    <source>
        <dbReference type="EMBL" id="SET68488.1"/>
    </source>
</evidence>
<protein>
    <submittedName>
        <fullName evidence="2">Hint domain-containing protein</fullName>
    </submittedName>
</protein>
<proteinExistence type="predicted"/>
<dbReference type="Proteomes" id="UP000199180">
    <property type="component" value="Unassembled WGS sequence"/>
</dbReference>
<keyword evidence="3" id="KW-1185">Reference proteome</keyword>
<dbReference type="OrthoDB" id="7818989at2"/>
<accession>A0A1I0GEA0</accession>
<sequence length="341" mass="36768">MPIILVYSPSDFTVTPPAESGAAAAGTAPFTLTLRPDARPTAIDILDNDLIIDEIDGSQVLNQPADLDGQTLPAGTTVSTAYDLINSTTGHKVTALHFGGDGYQQGAIDGIISTVALQPGQSYTFNIERTSHRQQNEYTGYVACLARDTRVRTDRGEVAVQDLAAGDLVQTQDHGWQPLRLLLSRRVQPAELARNSKLRPVRITAGAMGNGLPVADLLVSPQHRMLVASPIVQRMFSQPEVLIAAKKLTAIPGIYIDMDASSVEYFHLVFDDHQIIFAEGAPTESFLAAPIGIAALSDEAQAEFRTLFGQPGIASPARMIPENRRQRDLAARHAKNAKDLL</sequence>